<dbReference type="InterPro" id="IPR052410">
    <property type="entry name" value="DRC5"/>
</dbReference>
<comment type="caution">
    <text evidence="5">The sequence shown here is derived from an EMBL/GenBank/DDBJ whole genome shotgun (WGS) entry which is preliminary data.</text>
</comment>
<dbReference type="SUPFAM" id="SSF52047">
    <property type="entry name" value="RNI-like"/>
    <property type="match status" value="1"/>
</dbReference>
<keyword evidence="2" id="KW-0963">Cytoplasm</keyword>
<name>A0AAV1T6Q7_9STRA</name>
<dbReference type="Proteomes" id="UP001162060">
    <property type="component" value="Unassembled WGS sequence"/>
</dbReference>
<feature type="compositionally biased region" description="Basic and acidic residues" evidence="4">
    <location>
        <begin position="108"/>
        <end position="124"/>
    </location>
</feature>
<dbReference type="Pfam" id="PF13516">
    <property type="entry name" value="LRR_6"/>
    <property type="match status" value="4"/>
</dbReference>
<organism evidence="5 6">
    <name type="scientific">Peronospora matthiolae</name>
    <dbReference type="NCBI Taxonomy" id="2874970"/>
    <lineage>
        <taxon>Eukaryota</taxon>
        <taxon>Sar</taxon>
        <taxon>Stramenopiles</taxon>
        <taxon>Oomycota</taxon>
        <taxon>Peronosporomycetes</taxon>
        <taxon>Peronosporales</taxon>
        <taxon>Peronosporaceae</taxon>
        <taxon>Peronospora</taxon>
    </lineage>
</organism>
<comment type="subcellular location">
    <subcellularLocation>
        <location evidence="1">Cytoplasm</location>
        <location evidence="1">Cytoskeleton</location>
    </subcellularLocation>
</comment>
<feature type="region of interest" description="Disordered" evidence="4">
    <location>
        <begin position="166"/>
        <end position="197"/>
    </location>
</feature>
<proteinExistence type="predicted"/>
<feature type="region of interest" description="Disordered" evidence="4">
    <location>
        <begin position="417"/>
        <end position="471"/>
    </location>
</feature>
<evidence type="ECO:0000256" key="3">
    <source>
        <dbReference type="ARBA" id="ARBA00023212"/>
    </source>
</evidence>
<feature type="compositionally biased region" description="Polar residues" evidence="4">
    <location>
        <begin position="451"/>
        <end position="471"/>
    </location>
</feature>
<dbReference type="Gene3D" id="3.80.10.10">
    <property type="entry name" value="Ribonuclease Inhibitor"/>
    <property type="match status" value="2"/>
</dbReference>
<dbReference type="SMART" id="SM00368">
    <property type="entry name" value="LRR_RI"/>
    <property type="match status" value="5"/>
</dbReference>
<feature type="region of interest" description="Disordered" evidence="4">
    <location>
        <begin position="95"/>
        <end position="150"/>
    </location>
</feature>
<dbReference type="InterPro" id="IPR032675">
    <property type="entry name" value="LRR_dom_sf"/>
</dbReference>
<dbReference type="PANTHER" id="PTHR24107:SF2">
    <property type="entry name" value="NLR FAMILY CARD DOMAIN CONTAINING 3"/>
    <property type="match status" value="1"/>
</dbReference>
<dbReference type="AlphaFoldDB" id="A0AAV1T6Q7"/>
<evidence type="ECO:0000256" key="2">
    <source>
        <dbReference type="ARBA" id="ARBA00022490"/>
    </source>
</evidence>
<dbReference type="InterPro" id="IPR001611">
    <property type="entry name" value="Leu-rich_rpt"/>
</dbReference>
<dbReference type="GO" id="GO:0005856">
    <property type="term" value="C:cytoskeleton"/>
    <property type="evidence" value="ECO:0007669"/>
    <property type="project" value="UniProtKB-SubCell"/>
</dbReference>
<evidence type="ECO:0000256" key="1">
    <source>
        <dbReference type="ARBA" id="ARBA00004245"/>
    </source>
</evidence>
<sequence>MSLLMSTVNLQRAKCRLESYWRPLIGGNRLADRLSFLARSSVQAMRPRENSDLASAGIASVEKVSLVHESKLSPTMGDLSEDIEAVVSVEYNAKHDGGSSSVMKSRRCSQETETRGADLIRENDNAGQDQVTPSDGAAALESPTRDQPTGLQITTAGLQQVSFSADTTGKSSTVPPAEQTTTGVSALPSVDHSVSSPLQEMPFPEEISRVAGPTLGSILQRIHLNDGDVSELDFSALSQHNKRLESEGCALVARSLTTNCTVRKLIIRDHDIGDGGAVALSKMLCINTTLEYLELTGNNISDRGAEALAQALYGHDSLTHLCLENNWISDRGAEALAQAIRCNCTLKSLGLVHNRITGKGAQALLDALDVNMHLEIVNLGANDVPTFVGSQLAATLARNRAESLLFGLHAAEKETDEVAGKASGLDTEDEDEDSSGMEEKWESDDDGRASSGFQHCSEATDSPSSSSGLWI</sequence>
<dbReference type="EMBL" id="CAKLBY020000016">
    <property type="protein sequence ID" value="CAK7900117.1"/>
    <property type="molecule type" value="Genomic_DNA"/>
</dbReference>
<dbReference type="PANTHER" id="PTHR24107">
    <property type="entry name" value="YNEIN REGULATORY COMPLEX SUBUNIT 5"/>
    <property type="match status" value="1"/>
</dbReference>
<reference evidence="5" key="1">
    <citation type="submission" date="2024-01" db="EMBL/GenBank/DDBJ databases">
        <authorList>
            <person name="Webb A."/>
        </authorList>
    </citation>
    <scope>NUCLEOTIDE SEQUENCE</scope>
    <source>
        <strain evidence="5">Pm1</strain>
    </source>
</reference>
<evidence type="ECO:0000313" key="6">
    <source>
        <dbReference type="Proteomes" id="UP001162060"/>
    </source>
</evidence>
<accession>A0AAV1T6Q7</accession>
<protein>
    <submittedName>
        <fullName evidence="5">Uncharacterized protein</fullName>
    </submittedName>
</protein>
<feature type="compositionally biased region" description="Acidic residues" evidence="4">
    <location>
        <begin position="426"/>
        <end position="445"/>
    </location>
</feature>
<evidence type="ECO:0000313" key="5">
    <source>
        <dbReference type="EMBL" id="CAK7900117.1"/>
    </source>
</evidence>
<evidence type="ECO:0000256" key="4">
    <source>
        <dbReference type="SAM" id="MobiDB-lite"/>
    </source>
</evidence>
<keyword evidence="3" id="KW-0206">Cytoskeleton</keyword>
<feature type="compositionally biased region" description="Polar residues" evidence="4">
    <location>
        <begin position="166"/>
        <end position="184"/>
    </location>
</feature>
<gene>
    <name evidence="5" type="ORF">PM001_LOCUS2009</name>
</gene>